<sequence>MYFQQWLHENVVAGDDEENGGRAMGIAELHELYLQHLATLIGGEHERHPVARHTMAYELRRKSYGKRGTRSWRLKIEAQASHLEWIANVLL</sequence>
<protein>
    <submittedName>
        <fullName evidence="1">Uncharacterized protein</fullName>
    </submittedName>
</protein>
<organism evidence="1 2">
    <name type="scientific">Acanthamoeba castellanii medusavirus J1</name>
    <dbReference type="NCBI Taxonomy" id="3114988"/>
    <lineage>
        <taxon>Viruses</taxon>
        <taxon>Varidnaviria</taxon>
        <taxon>Bamfordvirae</taxon>
        <taxon>Nucleocytoviricota</taxon>
        <taxon>Megaviricetes</taxon>
        <taxon>Mamonoviridae</taxon>
        <taxon>Medusavirus</taxon>
        <taxon>Medusavirus medusae</taxon>
    </lineage>
</organism>
<dbReference type="KEGG" id="vg:80540543"/>
<dbReference type="EMBL" id="AP018495">
    <property type="protein sequence ID" value="BBI30191.1"/>
    <property type="molecule type" value="Genomic_DNA"/>
</dbReference>
<evidence type="ECO:0000313" key="1">
    <source>
        <dbReference type="EMBL" id="BBI30191.1"/>
    </source>
</evidence>
<name>A0A3T1CWI8_9VIRU</name>
<accession>A0A3T1CWI8</accession>
<reference evidence="2" key="1">
    <citation type="journal article" date="2019" name="J. Virol.">
        <title>Medusavirus, a novel large DNA virus discovered from hot spring water.</title>
        <authorList>
            <person name="Yoshikawa G."/>
            <person name="Blanc-Mathieu R."/>
            <person name="Song C."/>
            <person name="Kayama Y."/>
            <person name="Mochizuki T."/>
            <person name="Murata K."/>
            <person name="Ogata H."/>
            <person name="Takemura M."/>
        </authorList>
    </citation>
    <scope>NUCLEOTIDE SEQUENCE [LARGE SCALE GENOMIC DNA]</scope>
</reference>
<evidence type="ECO:0000313" key="2">
    <source>
        <dbReference type="Proteomes" id="UP001161669"/>
    </source>
</evidence>
<keyword evidence="2" id="KW-1185">Reference proteome</keyword>
<proteinExistence type="predicted"/>
<dbReference type="Proteomes" id="UP001161669">
    <property type="component" value="Segment"/>
</dbReference>